<dbReference type="OrthoDB" id="2226at10239"/>
<name>A0A0A8WE65_9CAUD</name>
<dbReference type="InterPro" id="IPR021145">
    <property type="entry name" value="Portal_protein_SPP1_Gp6-like"/>
</dbReference>
<reference evidence="1 2" key="1">
    <citation type="submission" date="2014-12" db="EMBL/GenBank/DDBJ databases">
        <title>Whole Genome Sequence and Molecular Characterization of Siphoviridae / Myoviridae Phage Infecting Clostridium difficile.</title>
        <authorList>
            <person name="Monot M."/>
        </authorList>
    </citation>
    <scope>NUCLEOTIDE SEQUENCE [LARGE SCALE GENOMIC DNA]</scope>
</reference>
<dbReference type="RefSeq" id="YP_009208356.1">
    <property type="nucleotide sequence ID" value="NC_028905.1"/>
</dbReference>
<keyword evidence="2" id="KW-1185">Reference proteome</keyword>
<gene>
    <name evidence="1" type="ORF">PHICD111_20003</name>
</gene>
<dbReference type="Pfam" id="PF05133">
    <property type="entry name" value="SPP1_portal"/>
    <property type="match status" value="1"/>
</dbReference>
<protein>
    <submittedName>
        <fullName evidence="1">Minor capsid protein</fullName>
    </submittedName>
</protein>
<evidence type="ECO:0000313" key="1">
    <source>
        <dbReference type="EMBL" id="CEK40277.1"/>
    </source>
</evidence>
<accession>A0A0A8WE65</accession>
<dbReference type="Proteomes" id="UP000030729">
    <property type="component" value="Genome"/>
</dbReference>
<dbReference type="KEGG" id="vg:26646922"/>
<sequence length="470" mass="53506">MFEGLKNAIRGVINKLFNKSSIQNELKVDIAVSDKMSRAIDSWMAMYKNKAPWLNETTKSLNLPSAISSEVARLVTLELESEIVGNDFLNEQYQEVLKDIRKYCEYACVAGGLVFKPYIGRNKIEVDYVQASNFFPVEYSSTGDITSAIFSEIKVKGDIKYTRLEYHNWTSTSYTISNYAYKSNTARLIGYSNDLGKRIRLSDVPEWAELSEELVLEGIERPLFAYFKIPQANSLENSSALGVSVFSRAVDLIKEADKQYSRILWEYEATEIAIDADSSMFRRNANGEYEVPHGKKRLYRMLEMEDGDNKWNVFSPAIRDSSLYAGLNQLLRKIEFNCGLSYGIISDAQEIEKTATEIKTSKQRLYSTVKDIQKSLEDALEGLIYSIDKWSILAGFTPSLKYETTFNWDDSVIIDKDSELLAMQQDVASGLIRPELYIMKKYGVTEEEALKMMPDTGELVEDNPFDKDGI</sequence>
<evidence type="ECO:0000313" key="2">
    <source>
        <dbReference type="Proteomes" id="UP000030729"/>
    </source>
</evidence>
<dbReference type="GeneID" id="26646922"/>
<dbReference type="EMBL" id="LN681535">
    <property type="protein sequence ID" value="CEK40277.1"/>
    <property type="molecule type" value="Genomic_DNA"/>
</dbReference>
<proteinExistence type="predicted"/>
<organism evidence="1 2">
    <name type="scientific">Clostridium phage phiCD111</name>
    <dbReference type="NCBI Taxonomy" id="1582150"/>
    <lineage>
        <taxon>Viruses</taxon>
        <taxon>Duplodnaviria</taxon>
        <taxon>Heunggongvirae</taxon>
        <taxon>Uroviricota</taxon>
        <taxon>Caudoviricetes</taxon>
        <taxon>Leicestervirus</taxon>
        <taxon>Leicestervirus CD111</taxon>
    </lineage>
</organism>